<proteinExistence type="predicted"/>
<organism evidence="3 4">
    <name type="scientific">Ganoderma sinense ZZ0214-1</name>
    <dbReference type="NCBI Taxonomy" id="1077348"/>
    <lineage>
        <taxon>Eukaryota</taxon>
        <taxon>Fungi</taxon>
        <taxon>Dikarya</taxon>
        <taxon>Basidiomycota</taxon>
        <taxon>Agaricomycotina</taxon>
        <taxon>Agaricomycetes</taxon>
        <taxon>Polyporales</taxon>
        <taxon>Polyporaceae</taxon>
        <taxon>Ganoderma</taxon>
    </lineage>
</organism>
<dbReference type="OrthoDB" id="623670at2759"/>
<dbReference type="InterPro" id="IPR051477">
    <property type="entry name" value="Expansin_CellWall"/>
</dbReference>
<dbReference type="PANTHER" id="PTHR31836">
    <property type="match status" value="1"/>
</dbReference>
<dbReference type="AlphaFoldDB" id="A0A2G8RQP7"/>
<evidence type="ECO:0000313" key="4">
    <source>
        <dbReference type="Proteomes" id="UP000230002"/>
    </source>
</evidence>
<evidence type="ECO:0000256" key="2">
    <source>
        <dbReference type="SAM" id="SignalP"/>
    </source>
</evidence>
<feature type="signal peptide" evidence="2">
    <location>
        <begin position="1"/>
        <end position="24"/>
    </location>
</feature>
<evidence type="ECO:0000256" key="1">
    <source>
        <dbReference type="ARBA" id="ARBA00022729"/>
    </source>
</evidence>
<name>A0A2G8RQP7_9APHY</name>
<protein>
    <submittedName>
        <fullName evidence="3">Uncharacterized protein</fullName>
    </submittedName>
</protein>
<dbReference type="STRING" id="1077348.A0A2G8RQP7"/>
<dbReference type="Proteomes" id="UP000230002">
    <property type="component" value="Unassembled WGS sequence"/>
</dbReference>
<gene>
    <name evidence="3" type="ORF">GSI_13578</name>
</gene>
<feature type="chain" id="PRO_5013748614" evidence="2">
    <location>
        <begin position="25"/>
        <end position="142"/>
    </location>
</feature>
<keyword evidence="1 2" id="KW-0732">Signal</keyword>
<accession>A0A2G8RQP7</accession>
<dbReference type="CDD" id="cd22191">
    <property type="entry name" value="DPBB_RlpA_EXP_N-like"/>
    <property type="match status" value="1"/>
</dbReference>
<dbReference type="InterPro" id="IPR036908">
    <property type="entry name" value="RlpA-like_sf"/>
</dbReference>
<dbReference type="Gene3D" id="2.40.40.10">
    <property type="entry name" value="RlpA-like domain"/>
    <property type="match status" value="1"/>
</dbReference>
<keyword evidence="4" id="KW-1185">Reference proteome</keyword>
<dbReference type="SUPFAM" id="SSF50685">
    <property type="entry name" value="Barwin-like endoglucanases"/>
    <property type="match status" value="1"/>
</dbReference>
<dbReference type="PANTHER" id="PTHR31836:SF28">
    <property type="entry name" value="SRCR DOMAIN-CONTAINING PROTEIN-RELATED"/>
    <property type="match status" value="1"/>
</dbReference>
<dbReference type="EMBL" id="AYKW01000067">
    <property type="protein sequence ID" value="PIL23827.1"/>
    <property type="molecule type" value="Genomic_DNA"/>
</dbReference>
<sequence>MSTSTSLIIALVSFLTLFTALAYAAPLSRHGGHHVGQTGAIALKNSKRDGSARLTYYDAGENACGSYDANTDYVIALSPSRFNNGAHCYKKVTIQYNGQKVQATVTDQCPGCQDAQADLSRPLFAHLAPLDEGVIYGDWWFN</sequence>
<reference evidence="3 4" key="1">
    <citation type="journal article" date="2015" name="Sci. Rep.">
        <title>Chromosome-level genome map provides insights into diverse defense mechanisms in the medicinal fungus Ganoderma sinense.</title>
        <authorList>
            <person name="Zhu Y."/>
            <person name="Xu J."/>
            <person name="Sun C."/>
            <person name="Zhou S."/>
            <person name="Xu H."/>
            <person name="Nelson D.R."/>
            <person name="Qian J."/>
            <person name="Song J."/>
            <person name="Luo H."/>
            <person name="Xiang L."/>
            <person name="Li Y."/>
            <person name="Xu Z."/>
            <person name="Ji A."/>
            <person name="Wang L."/>
            <person name="Lu S."/>
            <person name="Hayward A."/>
            <person name="Sun W."/>
            <person name="Li X."/>
            <person name="Schwartz D.C."/>
            <person name="Wang Y."/>
            <person name="Chen S."/>
        </authorList>
    </citation>
    <scope>NUCLEOTIDE SEQUENCE [LARGE SCALE GENOMIC DNA]</scope>
    <source>
        <strain evidence="3 4">ZZ0214-1</strain>
    </source>
</reference>
<evidence type="ECO:0000313" key="3">
    <source>
        <dbReference type="EMBL" id="PIL23827.1"/>
    </source>
</evidence>
<comment type="caution">
    <text evidence="3">The sequence shown here is derived from an EMBL/GenBank/DDBJ whole genome shotgun (WGS) entry which is preliminary data.</text>
</comment>